<dbReference type="InterPro" id="IPR051549">
    <property type="entry name" value="PEP_Utilizing_Enz"/>
</dbReference>
<protein>
    <submittedName>
        <fullName evidence="6">Phosphoenolpyruvate synthase</fullName>
    </submittedName>
</protein>
<dbReference type="Pfam" id="PF00391">
    <property type="entry name" value="PEP-utilizers"/>
    <property type="match status" value="1"/>
</dbReference>
<dbReference type="FunFam" id="3.30.1490.20:FF:000010">
    <property type="entry name" value="Phosphoenolpyruvate synthase"/>
    <property type="match status" value="1"/>
</dbReference>
<reference evidence="6 7" key="1">
    <citation type="submission" date="2020-04" db="EMBL/GenBank/DDBJ databases">
        <authorList>
            <person name="Klaysubun C."/>
            <person name="Duangmal K."/>
            <person name="Lipun K."/>
        </authorList>
    </citation>
    <scope>NUCLEOTIDE SEQUENCE [LARGE SCALE GENOMIC DNA]</scope>
    <source>
        <strain evidence="6 7">DSM 45300</strain>
    </source>
</reference>
<gene>
    <name evidence="6" type="ORF">HF519_08780</name>
</gene>
<organism evidence="6 7">
    <name type="scientific">Pseudonocardia bannensis</name>
    <dbReference type="NCBI Taxonomy" id="630973"/>
    <lineage>
        <taxon>Bacteria</taxon>
        <taxon>Bacillati</taxon>
        <taxon>Actinomycetota</taxon>
        <taxon>Actinomycetes</taxon>
        <taxon>Pseudonocardiales</taxon>
        <taxon>Pseudonocardiaceae</taxon>
        <taxon>Pseudonocardia</taxon>
    </lineage>
</organism>
<dbReference type="Proteomes" id="UP000586918">
    <property type="component" value="Unassembled WGS sequence"/>
</dbReference>
<keyword evidence="1" id="KW-0547">Nucleotide-binding</keyword>
<dbReference type="Gene3D" id="3.50.30.10">
    <property type="entry name" value="Phosphohistidine domain"/>
    <property type="match status" value="1"/>
</dbReference>
<dbReference type="InterPro" id="IPR002192">
    <property type="entry name" value="PPDK_AMP/ATP-bd"/>
</dbReference>
<evidence type="ECO:0000259" key="5">
    <source>
        <dbReference type="Pfam" id="PF01326"/>
    </source>
</evidence>
<feature type="domain" description="PEP-utilising enzyme mobile" evidence="4">
    <location>
        <begin position="823"/>
        <end position="893"/>
    </location>
</feature>
<dbReference type="InterPro" id="IPR036637">
    <property type="entry name" value="Phosphohistidine_dom_sf"/>
</dbReference>
<dbReference type="PANTHER" id="PTHR43615:SF1">
    <property type="entry name" value="PPDK_N DOMAIN-CONTAINING PROTEIN"/>
    <property type="match status" value="1"/>
</dbReference>
<comment type="caution">
    <text evidence="6">The sequence shown here is derived from an EMBL/GenBank/DDBJ whole genome shotgun (WGS) entry which is preliminary data.</text>
</comment>
<dbReference type="GO" id="GO:0005524">
    <property type="term" value="F:ATP binding"/>
    <property type="evidence" value="ECO:0007669"/>
    <property type="project" value="UniProtKB-KW"/>
</dbReference>
<dbReference type="SUPFAM" id="SSF52009">
    <property type="entry name" value="Phosphohistidine domain"/>
    <property type="match status" value="1"/>
</dbReference>
<keyword evidence="2" id="KW-0067">ATP-binding</keyword>
<proteinExistence type="predicted"/>
<evidence type="ECO:0000313" key="6">
    <source>
        <dbReference type="EMBL" id="NMH91675.1"/>
    </source>
</evidence>
<evidence type="ECO:0000256" key="2">
    <source>
        <dbReference type="ARBA" id="ARBA00022840"/>
    </source>
</evidence>
<keyword evidence="6" id="KW-0670">Pyruvate</keyword>
<dbReference type="GO" id="GO:0016301">
    <property type="term" value="F:kinase activity"/>
    <property type="evidence" value="ECO:0007669"/>
    <property type="project" value="InterPro"/>
</dbReference>
<name>A0A848DGJ2_9PSEU</name>
<dbReference type="EMBL" id="JAAXKZ010000022">
    <property type="protein sequence ID" value="NMH91675.1"/>
    <property type="molecule type" value="Genomic_DNA"/>
</dbReference>
<accession>A0A848DGJ2</accession>
<dbReference type="PANTHER" id="PTHR43615">
    <property type="entry name" value="PHOSPHOENOLPYRUVATE SYNTHASE-RELATED"/>
    <property type="match status" value="1"/>
</dbReference>
<dbReference type="Gene3D" id="3.30.470.20">
    <property type="entry name" value="ATP-grasp fold, B domain"/>
    <property type="match status" value="1"/>
</dbReference>
<evidence type="ECO:0000256" key="1">
    <source>
        <dbReference type="ARBA" id="ARBA00022741"/>
    </source>
</evidence>
<evidence type="ECO:0000256" key="3">
    <source>
        <dbReference type="SAM" id="MobiDB-lite"/>
    </source>
</evidence>
<evidence type="ECO:0000259" key="4">
    <source>
        <dbReference type="Pfam" id="PF00391"/>
    </source>
</evidence>
<dbReference type="AlphaFoldDB" id="A0A848DGJ2"/>
<dbReference type="InterPro" id="IPR013815">
    <property type="entry name" value="ATP_grasp_subdomain_1"/>
</dbReference>
<dbReference type="Pfam" id="PF01326">
    <property type="entry name" value="PPDK_N"/>
    <property type="match status" value="1"/>
</dbReference>
<feature type="domain" description="Pyruvate phosphate dikinase AMP/ATP-binding" evidence="5">
    <location>
        <begin position="28"/>
        <end position="320"/>
    </location>
</feature>
<keyword evidence="7" id="KW-1185">Reference proteome</keyword>
<sequence length="898" mass="95223">MVTTQPPGAATDRALVLDLARLDAARLPQVGGKAANLGELLGAGFEVPGGFCVTTAAYARVADAAGLDAVLPNSFRPGEPAPERIRERLLATPVPTDIVAAVTAAYAGLGPDVPVAVRSSATAEDLPGASFAGQQDTYLNVVGPDAVLDAVRRCWASLWTDRAVSYRVSTGIDQRTVRLAAVVQRMVDARVAGVAFTADPLTGRRGWTVIDASPGLGEAVVSGAVNPDHVVVDAEGGIVERRAGDKRVEVRSLPGGGTERLTRDGADDRFGQLCLSDPQLRELAALGRRVQDHYGAPQDIEWAVDAAGRIWLTQARPITTLFPIPEPVRAGRVYFCVSLAQGLVRPLTPMGIAAFRVLGSVAAHHLFGVPVGDPRTGPPAFATAGGRLFIDLTTALRSRAGRTLMPRVLDVMEARSATVLRSLFDDPAFSVRSTSWWPFVRNVARVAARFRIPLRAVQALVSPAAGRRHADRVGRRLQDLLAATGERTATQRLDRVERLLQAIFPIMPTVVPVAGAGFAMLGLARRLAGADFRANDVHEVLRSLPHNVTTMMDLELWALATRLRADTAAAAALREQDPAELAARYQHGALSGVLQDGLAGFLRRHGHRAVAEIDLGVPRWSDDPAYVLGVLANYLRLVVEADPALAPDAQFARGERAARAAVDTVVGRVARRSRVRARLVRLALGRVRELAGMRETHKDFLVRVLAEARAELANVGAELTARGLLDGADDVFFLDLEQVRTAIGGADLRDVVTRRREDHDQELRRRQVPRIVLSDGTQPEAVRAGAAGRGRPTDGVLAGSPASAGTVTAPARVVLDPVGAHLEPGEILVVPSTDPGWTPLFLTAGGLVMEMGGSNSHGAVVAREYGIPAVVGVPDATLRIATGQEITVDGAAGTVVTS</sequence>
<dbReference type="Gene3D" id="3.30.1490.20">
    <property type="entry name" value="ATP-grasp fold, A domain"/>
    <property type="match status" value="1"/>
</dbReference>
<evidence type="ECO:0000313" key="7">
    <source>
        <dbReference type="Proteomes" id="UP000586918"/>
    </source>
</evidence>
<feature type="region of interest" description="Disordered" evidence="3">
    <location>
        <begin position="778"/>
        <end position="803"/>
    </location>
</feature>
<dbReference type="SUPFAM" id="SSF56059">
    <property type="entry name" value="Glutathione synthetase ATP-binding domain-like"/>
    <property type="match status" value="1"/>
</dbReference>
<dbReference type="InterPro" id="IPR008279">
    <property type="entry name" value="PEP-util_enz_mobile_dom"/>
</dbReference>
<dbReference type="RefSeq" id="WP_169411999.1">
    <property type="nucleotide sequence ID" value="NZ_JAAXKZ010000022.1"/>
</dbReference>